<sequence length="559" mass="62291">MFNIILYLSIVAGYLNEKPEGDKKYRKIAVTTEVPLCSDLGAEMIRMGGNAVDAAVASAICVGIINSFSSGLGGGGFMLIKLPGNQNEVVTVDFRETAPWKVNVDDYKTKKDMSKKGGRAIGVPGEIKGLYHTHLKYGKLPWKFLLEKNAEIAENFEVSDQLHRRLKKLKKYIFRDPGLSSIYIRNGDLVQPGDMIQRKNYAQTLRTLALDPESFYRGAIARQIVAAVQSQGGRLSMQDMIKYEIKTPKPLQSTYKDNLVFTTNLPTAGPLLIEALNILESFDLKELQGIGTEHGIFPEYHLLVEIFKFMSAKRGELGDPAFVPEAQEIAERLISKEHAKKVSETIKFDRTLSIQEYGYENAFTEDHGTTHLNAYDEQGMMVLLTSTINLEFGAKYMDLVTGIIFNNEIDDFYVPFVKNAFDLPESQANIIKPGKRPFSSAAPLLLIKPNQILALGAAGGTRIPTSIISTIFHLELGKTLSEAVAEPRLHHQMIPYVTYIEYNLNHDVVNYLAKIGNEIKESSTNSIFTSVQGMIVRKNPEIEIEAYSDKRKGGDTAGY</sequence>
<gene>
    <name evidence="9" type="ORF">THOM_1956</name>
</gene>
<dbReference type="InterPro" id="IPR043137">
    <property type="entry name" value="GGT_ssub_C"/>
</dbReference>
<accession>L7JWJ9</accession>
<dbReference type="InterPro" id="IPR043138">
    <property type="entry name" value="GGT_lsub"/>
</dbReference>
<dbReference type="Gene3D" id="1.10.246.130">
    <property type="match status" value="1"/>
</dbReference>
<evidence type="ECO:0000256" key="2">
    <source>
        <dbReference type="ARBA" id="ARBA00001089"/>
    </source>
</evidence>
<feature type="binding site" evidence="7">
    <location>
        <begin position="387"/>
        <end position="389"/>
    </location>
    <ligand>
        <name>L-glutamate</name>
        <dbReference type="ChEBI" id="CHEBI:29985"/>
    </ligand>
</feature>
<dbReference type="InParanoid" id="L7JWJ9"/>
<evidence type="ECO:0000256" key="1">
    <source>
        <dbReference type="ARBA" id="ARBA00001049"/>
    </source>
</evidence>
<comment type="function">
    <text evidence="8">Cleaves the gamma-glutamyl peptide bond of glutathione and glutathione conjugates.</text>
</comment>
<dbReference type="FunFam" id="3.60.20.40:FF:000001">
    <property type="entry name" value="Gamma-glutamyltranspeptidase 1"/>
    <property type="match status" value="1"/>
</dbReference>
<dbReference type="PANTHER" id="PTHR11686">
    <property type="entry name" value="GAMMA GLUTAMYL TRANSPEPTIDASE"/>
    <property type="match status" value="1"/>
</dbReference>
<evidence type="ECO:0000256" key="3">
    <source>
        <dbReference type="ARBA" id="ARBA00005115"/>
    </source>
</evidence>
<name>L7JWJ9_TRAHO</name>
<reference evidence="9 10" key="1">
    <citation type="journal article" date="2012" name="PLoS Pathog.">
        <title>The genome of the obligate intracellular parasite Trachipleistophora hominis: new insights into microsporidian genome dynamics and reductive evolution.</title>
        <authorList>
            <person name="Heinz E."/>
            <person name="Williams T.A."/>
            <person name="Nakjang S."/>
            <person name="Noel C.J."/>
            <person name="Swan D.C."/>
            <person name="Goldberg A.V."/>
            <person name="Harris S.R."/>
            <person name="Weinmaier T."/>
            <person name="Markert S."/>
            <person name="Becher D."/>
            <person name="Bernhardt J."/>
            <person name="Dagan T."/>
            <person name="Hacker C."/>
            <person name="Lucocq J.M."/>
            <person name="Schweder T."/>
            <person name="Rattei T."/>
            <person name="Hall N."/>
            <person name="Hirt R.P."/>
            <person name="Embley T.M."/>
        </authorList>
    </citation>
    <scope>NUCLEOTIDE SEQUENCE [LARGE SCALE GENOMIC DNA]</scope>
</reference>
<comment type="pathway">
    <text evidence="3 8">Sulfur metabolism; glutathione metabolism.</text>
</comment>
<organism evidence="9 10">
    <name type="scientific">Trachipleistophora hominis</name>
    <name type="common">Microsporidian parasite</name>
    <dbReference type="NCBI Taxonomy" id="72359"/>
    <lineage>
        <taxon>Eukaryota</taxon>
        <taxon>Fungi</taxon>
        <taxon>Fungi incertae sedis</taxon>
        <taxon>Microsporidia</taxon>
        <taxon>Pleistophoridae</taxon>
        <taxon>Trachipleistophora</taxon>
    </lineage>
</organism>
<dbReference type="EMBL" id="JH993988">
    <property type="protein sequence ID" value="ELQ75122.1"/>
    <property type="molecule type" value="Genomic_DNA"/>
</dbReference>
<comment type="similarity">
    <text evidence="4">Belongs to the gamma-glutamyltransferase family.</text>
</comment>
<dbReference type="GO" id="GO:0006751">
    <property type="term" value="P:glutathione catabolic process"/>
    <property type="evidence" value="ECO:0007669"/>
    <property type="project" value="UniProtKB-UniRule"/>
</dbReference>
<dbReference type="Pfam" id="PF01019">
    <property type="entry name" value="G_glu_transpept"/>
    <property type="match status" value="1"/>
</dbReference>
<dbReference type="SUPFAM" id="SSF56235">
    <property type="entry name" value="N-terminal nucleophile aminohydrolases (Ntn hydrolases)"/>
    <property type="match status" value="1"/>
</dbReference>
<keyword evidence="8 9" id="KW-0808">Transferase</keyword>
<evidence type="ECO:0000313" key="9">
    <source>
        <dbReference type="EMBL" id="ELQ75122.1"/>
    </source>
</evidence>
<dbReference type="EC" id="3.4.19.13" evidence="8"/>
<dbReference type="GO" id="GO:0103068">
    <property type="term" value="F:leukotriene C4 gamma-glutamyl transferase activity"/>
    <property type="evidence" value="ECO:0007669"/>
    <property type="project" value="UniProtKB-EC"/>
</dbReference>
<evidence type="ECO:0000256" key="6">
    <source>
        <dbReference type="PIRSR" id="PIRSR600101-1"/>
    </source>
</evidence>
<dbReference type="STRING" id="72359.L7JWJ9"/>
<dbReference type="InterPro" id="IPR000101">
    <property type="entry name" value="GGT_peptidase"/>
</dbReference>
<protein>
    <recommendedName>
        <fullName evidence="8">Glutathione hydrolase</fullName>
        <ecNumber evidence="8">2.3.2.2</ecNumber>
        <ecNumber evidence="8">3.4.19.13</ecNumber>
    </recommendedName>
    <alternativeName>
        <fullName evidence="8">Gamma-glutamyltransferase</fullName>
    </alternativeName>
    <alternativeName>
        <fullName evidence="8">Gamma-glutamyltranspeptidase</fullName>
    </alternativeName>
</protein>
<dbReference type="Gene3D" id="3.60.20.40">
    <property type="match status" value="1"/>
</dbReference>
<feature type="active site" description="Nucleophile" evidence="6">
    <location>
        <position position="369"/>
    </location>
</feature>
<evidence type="ECO:0000313" key="10">
    <source>
        <dbReference type="Proteomes" id="UP000011185"/>
    </source>
</evidence>
<dbReference type="InterPro" id="IPR029055">
    <property type="entry name" value="Ntn_hydrolases_N"/>
</dbReference>
<dbReference type="AlphaFoldDB" id="L7JWJ9"/>
<dbReference type="GO" id="GO:0036374">
    <property type="term" value="F:glutathione hydrolase activity"/>
    <property type="evidence" value="ECO:0007669"/>
    <property type="project" value="UniProtKB-UniRule"/>
</dbReference>
<dbReference type="PRINTS" id="PR01210">
    <property type="entry name" value="GGTRANSPTASE"/>
</dbReference>
<dbReference type="EC" id="2.3.2.2" evidence="8"/>
<feature type="binding site" evidence="7">
    <location>
        <position position="95"/>
    </location>
    <ligand>
        <name>L-glutamate</name>
        <dbReference type="ChEBI" id="CHEBI:29985"/>
    </ligand>
</feature>
<feature type="binding site" evidence="7">
    <location>
        <position position="411"/>
    </location>
    <ligand>
        <name>L-glutamate</name>
        <dbReference type="ChEBI" id="CHEBI:29985"/>
    </ligand>
</feature>
<comment type="catalytic activity">
    <reaction evidence="1 8">
        <text>an S-substituted glutathione + H2O = an S-substituted L-cysteinylglycine + L-glutamate</text>
        <dbReference type="Rhea" id="RHEA:59468"/>
        <dbReference type="ChEBI" id="CHEBI:15377"/>
        <dbReference type="ChEBI" id="CHEBI:29985"/>
        <dbReference type="ChEBI" id="CHEBI:90779"/>
        <dbReference type="ChEBI" id="CHEBI:143103"/>
        <dbReference type="EC" id="3.4.19.13"/>
    </reaction>
</comment>
<feature type="binding site" evidence="7">
    <location>
        <position position="460"/>
    </location>
    <ligand>
        <name>L-glutamate</name>
        <dbReference type="ChEBI" id="CHEBI:29985"/>
    </ligand>
</feature>
<feature type="binding site" evidence="7">
    <location>
        <begin position="439"/>
        <end position="440"/>
    </location>
    <ligand>
        <name>L-glutamate</name>
        <dbReference type="ChEBI" id="CHEBI:29985"/>
    </ligand>
</feature>
<dbReference type="GO" id="GO:0006805">
    <property type="term" value="P:xenobiotic metabolic process"/>
    <property type="evidence" value="ECO:0007669"/>
    <property type="project" value="EnsemblFungi"/>
</dbReference>
<comment type="catalytic activity">
    <reaction evidence="5 8">
        <text>an N-terminal (5-L-glutamyl)-[peptide] + an alpha-amino acid = 5-L-glutamyl amino acid + an N-terminal L-alpha-aminoacyl-[peptide]</text>
        <dbReference type="Rhea" id="RHEA:23904"/>
        <dbReference type="Rhea" id="RHEA-COMP:9780"/>
        <dbReference type="Rhea" id="RHEA-COMP:9795"/>
        <dbReference type="ChEBI" id="CHEBI:77644"/>
        <dbReference type="ChEBI" id="CHEBI:78597"/>
        <dbReference type="ChEBI" id="CHEBI:78599"/>
        <dbReference type="ChEBI" id="CHEBI:78608"/>
        <dbReference type="EC" id="2.3.2.2"/>
    </reaction>
</comment>
<proteinExistence type="inferred from homology"/>
<dbReference type="HOGENOM" id="CLU_014813_4_0_1"/>
<keyword evidence="8" id="KW-0378">Hydrolase</keyword>
<dbReference type="OMA" id="KDGCICA"/>
<evidence type="ECO:0000256" key="8">
    <source>
        <dbReference type="RuleBase" id="RU368068"/>
    </source>
</evidence>
<evidence type="ECO:0000256" key="5">
    <source>
        <dbReference type="ARBA" id="ARBA00047417"/>
    </source>
</evidence>
<dbReference type="FunCoup" id="L7JWJ9">
    <property type="interactions" value="30"/>
</dbReference>
<dbReference type="GO" id="GO:0005886">
    <property type="term" value="C:plasma membrane"/>
    <property type="evidence" value="ECO:0007669"/>
    <property type="project" value="TreeGrafter"/>
</dbReference>
<comment type="catalytic activity">
    <reaction evidence="2 8">
        <text>glutathione + H2O = L-cysteinylglycine + L-glutamate</text>
        <dbReference type="Rhea" id="RHEA:28807"/>
        <dbReference type="ChEBI" id="CHEBI:15377"/>
        <dbReference type="ChEBI" id="CHEBI:29985"/>
        <dbReference type="ChEBI" id="CHEBI:57925"/>
        <dbReference type="ChEBI" id="CHEBI:61694"/>
        <dbReference type="EC" id="3.4.19.13"/>
    </reaction>
</comment>
<dbReference type="GO" id="GO:0000324">
    <property type="term" value="C:fungal-type vacuole"/>
    <property type="evidence" value="ECO:0007669"/>
    <property type="project" value="EnsemblFungi"/>
</dbReference>
<dbReference type="UniPathway" id="UPA00204"/>
<keyword evidence="10" id="KW-1185">Reference proteome</keyword>
<dbReference type="PANTHER" id="PTHR11686:SF9">
    <property type="entry name" value="RE13973P"/>
    <property type="match status" value="1"/>
</dbReference>
<dbReference type="Proteomes" id="UP000011185">
    <property type="component" value="Unassembled WGS sequence"/>
</dbReference>
<dbReference type="OrthoDB" id="1081007at2759"/>
<dbReference type="VEuPathDB" id="MicrosporidiaDB:THOM_1956"/>
<evidence type="ECO:0000256" key="4">
    <source>
        <dbReference type="ARBA" id="ARBA00009381"/>
    </source>
</evidence>
<keyword evidence="8 9" id="KW-0012">Acyltransferase</keyword>
<evidence type="ECO:0000256" key="7">
    <source>
        <dbReference type="PIRSR" id="PIRSR600101-2"/>
    </source>
</evidence>